<organism evidence="4">
    <name type="scientific">Tanacetum cinerariifolium</name>
    <name type="common">Dalmatian daisy</name>
    <name type="synonym">Chrysanthemum cinerariifolium</name>
    <dbReference type="NCBI Taxonomy" id="118510"/>
    <lineage>
        <taxon>Eukaryota</taxon>
        <taxon>Viridiplantae</taxon>
        <taxon>Streptophyta</taxon>
        <taxon>Embryophyta</taxon>
        <taxon>Tracheophyta</taxon>
        <taxon>Spermatophyta</taxon>
        <taxon>Magnoliopsida</taxon>
        <taxon>eudicotyledons</taxon>
        <taxon>Gunneridae</taxon>
        <taxon>Pentapetalae</taxon>
        <taxon>asterids</taxon>
        <taxon>campanulids</taxon>
        <taxon>Asterales</taxon>
        <taxon>Asteraceae</taxon>
        <taxon>Asteroideae</taxon>
        <taxon>Anthemideae</taxon>
        <taxon>Anthemidinae</taxon>
        <taxon>Tanacetum</taxon>
    </lineage>
</organism>
<evidence type="ECO:0000256" key="1">
    <source>
        <dbReference type="PROSITE-ProRule" id="PRU00047"/>
    </source>
</evidence>
<dbReference type="InterPro" id="IPR001878">
    <property type="entry name" value="Znf_CCHC"/>
</dbReference>
<feature type="compositionally biased region" description="Basic and acidic residues" evidence="2">
    <location>
        <begin position="79"/>
        <end position="94"/>
    </location>
</feature>
<proteinExistence type="predicted"/>
<accession>A0A699GY01</accession>
<keyword evidence="1" id="KW-0863">Zinc-finger</keyword>
<comment type="caution">
    <text evidence="4">The sequence shown here is derived from an EMBL/GenBank/DDBJ whole genome shotgun (WGS) entry which is preliminary data.</text>
</comment>
<dbReference type="SUPFAM" id="SSF57756">
    <property type="entry name" value="Retrovirus zinc finger-like domains"/>
    <property type="match status" value="1"/>
</dbReference>
<evidence type="ECO:0000313" key="4">
    <source>
        <dbReference type="EMBL" id="GEW77251.1"/>
    </source>
</evidence>
<dbReference type="GO" id="GO:0003676">
    <property type="term" value="F:nucleic acid binding"/>
    <property type="evidence" value="ECO:0007669"/>
    <property type="project" value="InterPro"/>
</dbReference>
<feature type="region of interest" description="Disordered" evidence="2">
    <location>
        <begin position="79"/>
        <end position="112"/>
    </location>
</feature>
<dbReference type="EMBL" id="BKCJ010073246">
    <property type="protein sequence ID" value="GEW77251.1"/>
    <property type="molecule type" value="Genomic_DNA"/>
</dbReference>
<evidence type="ECO:0000259" key="3">
    <source>
        <dbReference type="PROSITE" id="PS50158"/>
    </source>
</evidence>
<reference evidence="4" key="1">
    <citation type="journal article" date="2019" name="Sci. Rep.">
        <title>Draft genome of Tanacetum cinerariifolium, the natural source of mosquito coil.</title>
        <authorList>
            <person name="Yamashiro T."/>
            <person name="Shiraishi A."/>
            <person name="Satake H."/>
            <person name="Nakayama K."/>
        </authorList>
    </citation>
    <scope>NUCLEOTIDE SEQUENCE</scope>
</reference>
<dbReference type="AlphaFoldDB" id="A0A699GY01"/>
<dbReference type="Pfam" id="PF00098">
    <property type="entry name" value="zf-CCHC"/>
    <property type="match status" value="1"/>
</dbReference>
<keyword evidence="1" id="KW-0862">Zinc</keyword>
<protein>
    <submittedName>
        <fullName evidence="4">Ribonuclease H-like domain-containing protein</fullName>
    </submittedName>
</protein>
<keyword evidence="1" id="KW-0479">Metal-binding</keyword>
<gene>
    <name evidence="4" type="ORF">Tci_249227</name>
</gene>
<dbReference type="GO" id="GO:0008270">
    <property type="term" value="F:zinc ion binding"/>
    <property type="evidence" value="ECO:0007669"/>
    <property type="project" value="UniProtKB-KW"/>
</dbReference>
<sequence length="315" mass="36424">MVEYINVLCSRVLNVIDADDLEEMDLKWQMAMLTVKARRFLQRTGRTLRANGPTSIGFDMSKVECYNCHRKGHFARECRSPKDTRKNGAAEPQRRNVPIETSTSNDLGRKAESQAEIYKIDKEHAKKVLSMQEEESEPPKLQEVVDVVTTAKIITEVETAAKKAAKKQKLDEKVEELKRHLQIVPNDDDDVYTKATPLALKVPVVDYEIYNKNNKPYFKIKRADDLHQLYLSFLKKRYPLTRFTLDQMLNNVRLEVEEESKVSLELLRFIRQQHQRGFQLDSGVDAAMDFKEKHAKCLMLLVKELVLPSQDDAVD</sequence>
<name>A0A699GY01_TANCI</name>
<dbReference type="Gene3D" id="4.10.60.10">
    <property type="entry name" value="Zinc finger, CCHC-type"/>
    <property type="match status" value="1"/>
</dbReference>
<dbReference type="PROSITE" id="PS50158">
    <property type="entry name" value="ZF_CCHC"/>
    <property type="match status" value="1"/>
</dbReference>
<dbReference type="SMART" id="SM00343">
    <property type="entry name" value="ZnF_C2HC"/>
    <property type="match status" value="1"/>
</dbReference>
<feature type="domain" description="CCHC-type" evidence="3">
    <location>
        <begin position="65"/>
        <end position="80"/>
    </location>
</feature>
<evidence type="ECO:0000256" key="2">
    <source>
        <dbReference type="SAM" id="MobiDB-lite"/>
    </source>
</evidence>
<dbReference type="InterPro" id="IPR036875">
    <property type="entry name" value="Znf_CCHC_sf"/>
</dbReference>